<proteinExistence type="predicted"/>
<keyword evidence="3" id="KW-1185">Reference proteome</keyword>
<evidence type="ECO:0000313" key="3">
    <source>
        <dbReference type="Proteomes" id="UP000308652"/>
    </source>
</evidence>
<reference evidence="2 3" key="1">
    <citation type="journal article" date="2019" name="Nat. Ecol. Evol.">
        <title>Megaphylogeny resolves global patterns of mushroom evolution.</title>
        <authorList>
            <person name="Varga T."/>
            <person name="Krizsan K."/>
            <person name="Foldi C."/>
            <person name="Dima B."/>
            <person name="Sanchez-Garcia M."/>
            <person name="Sanchez-Ramirez S."/>
            <person name="Szollosi G.J."/>
            <person name="Szarkandi J.G."/>
            <person name="Papp V."/>
            <person name="Albert L."/>
            <person name="Andreopoulos W."/>
            <person name="Angelini C."/>
            <person name="Antonin V."/>
            <person name="Barry K.W."/>
            <person name="Bougher N.L."/>
            <person name="Buchanan P."/>
            <person name="Buyck B."/>
            <person name="Bense V."/>
            <person name="Catcheside P."/>
            <person name="Chovatia M."/>
            <person name="Cooper J."/>
            <person name="Damon W."/>
            <person name="Desjardin D."/>
            <person name="Finy P."/>
            <person name="Geml J."/>
            <person name="Haridas S."/>
            <person name="Hughes K."/>
            <person name="Justo A."/>
            <person name="Karasinski D."/>
            <person name="Kautmanova I."/>
            <person name="Kiss B."/>
            <person name="Kocsube S."/>
            <person name="Kotiranta H."/>
            <person name="LaButti K.M."/>
            <person name="Lechner B.E."/>
            <person name="Liimatainen K."/>
            <person name="Lipzen A."/>
            <person name="Lukacs Z."/>
            <person name="Mihaltcheva S."/>
            <person name="Morgado L.N."/>
            <person name="Niskanen T."/>
            <person name="Noordeloos M.E."/>
            <person name="Ohm R.A."/>
            <person name="Ortiz-Santana B."/>
            <person name="Ovrebo C."/>
            <person name="Racz N."/>
            <person name="Riley R."/>
            <person name="Savchenko A."/>
            <person name="Shiryaev A."/>
            <person name="Soop K."/>
            <person name="Spirin V."/>
            <person name="Szebenyi C."/>
            <person name="Tomsovsky M."/>
            <person name="Tulloss R.E."/>
            <person name="Uehling J."/>
            <person name="Grigoriev I.V."/>
            <person name="Vagvolgyi C."/>
            <person name="Papp T."/>
            <person name="Martin F.M."/>
            <person name="Miettinen O."/>
            <person name="Hibbett D.S."/>
            <person name="Nagy L.G."/>
        </authorList>
    </citation>
    <scope>NUCLEOTIDE SEQUENCE [LARGE SCALE GENOMIC DNA]</scope>
    <source>
        <strain evidence="2 3">CBS 166.37</strain>
    </source>
</reference>
<dbReference type="InterPro" id="IPR016181">
    <property type="entry name" value="Acyl_CoA_acyltransferase"/>
</dbReference>
<dbReference type="CDD" id="cd04301">
    <property type="entry name" value="NAT_SF"/>
    <property type="match status" value="1"/>
</dbReference>
<dbReference type="PANTHER" id="PTHR42791:SF1">
    <property type="entry name" value="N-ACETYLTRANSFERASE DOMAIN-CONTAINING PROTEIN"/>
    <property type="match status" value="1"/>
</dbReference>
<dbReference type="EMBL" id="ML213594">
    <property type="protein sequence ID" value="TFK41608.1"/>
    <property type="molecule type" value="Genomic_DNA"/>
</dbReference>
<dbReference type="Gene3D" id="3.40.630.30">
    <property type="match status" value="1"/>
</dbReference>
<dbReference type="GO" id="GO:0016747">
    <property type="term" value="F:acyltransferase activity, transferring groups other than amino-acyl groups"/>
    <property type="evidence" value="ECO:0007669"/>
    <property type="project" value="InterPro"/>
</dbReference>
<dbReference type="OrthoDB" id="4738875at2759"/>
<dbReference type="InterPro" id="IPR000182">
    <property type="entry name" value="GNAT_dom"/>
</dbReference>
<dbReference type="Proteomes" id="UP000308652">
    <property type="component" value="Unassembled WGS sequence"/>
</dbReference>
<feature type="domain" description="N-acetyltransferase" evidence="1">
    <location>
        <begin position="69"/>
        <end position="221"/>
    </location>
</feature>
<dbReference type="PROSITE" id="PS51186">
    <property type="entry name" value="GNAT"/>
    <property type="match status" value="1"/>
</dbReference>
<dbReference type="InterPro" id="IPR052523">
    <property type="entry name" value="Trichothecene_AcTrans"/>
</dbReference>
<evidence type="ECO:0000259" key="1">
    <source>
        <dbReference type="PROSITE" id="PS51186"/>
    </source>
</evidence>
<protein>
    <recommendedName>
        <fullName evidence="1">N-acetyltransferase domain-containing protein</fullName>
    </recommendedName>
</protein>
<evidence type="ECO:0000313" key="2">
    <source>
        <dbReference type="EMBL" id="TFK41608.1"/>
    </source>
</evidence>
<accession>A0A5C3MCN3</accession>
<dbReference type="STRING" id="68775.A0A5C3MCN3"/>
<dbReference type="Pfam" id="PF00583">
    <property type="entry name" value="Acetyltransf_1"/>
    <property type="match status" value="1"/>
</dbReference>
<dbReference type="SUPFAM" id="SSF55729">
    <property type="entry name" value="Acyl-CoA N-acyltransferases (Nat)"/>
    <property type="match status" value="1"/>
</dbReference>
<dbReference type="AlphaFoldDB" id="A0A5C3MCN3"/>
<name>A0A5C3MCN3_9AGAR</name>
<sequence length="221" mass="24773">MSTTTVPTGYPVVHRLETPSDEEIERVTEILVAAFDGDPFTNILMGGDLSLAPHQLRANARAAAVGGEIHVACIGDQLEDIVGAAIWYPPGTSGMASEDQRAQGWNQFIAMLSDELRRWWMDYFIPSIKRLSAEPLGDDYLLNSWHLHIFGVLPQYQGKGIGKKMFKFVDDKAQKDNRAIALETTTELDLLIYSRFGCKVRNEIDLHSKWGDGKVYLMTKE</sequence>
<dbReference type="PANTHER" id="PTHR42791">
    <property type="entry name" value="GNAT FAMILY ACETYLTRANSFERASE"/>
    <property type="match status" value="1"/>
</dbReference>
<gene>
    <name evidence="2" type="ORF">BDQ12DRAFT_678231</name>
</gene>
<organism evidence="2 3">
    <name type="scientific">Crucibulum laeve</name>
    <dbReference type="NCBI Taxonomy" id="68775"/>
    <lineage>
        <taxon>Eukaryota</taxon>
        <taxon>Fungi</taxon>
        <taxon>Dikarya</taxon>
        <taxon>Basidiomycota</taxon>
        <taxon>Agaricomycotina</taxon>
        <taxon>Agaricomycetes</taxon>
        <taxon>Agaricomycetidae</taxon>
        <taxon>Agaricales</taxon>
        <taxon>Agaricineae</taxon>
        <taxon>Nidulariaceae</taxon>
        <taxon>Crucibulum</taxon>
    </lineage>
</organism>